<dbReference type="Pfam" id="PF00996">
    <property type="entry name" value="GDI"/>
    <property type="match status" value="1"/>
</dbReference>
<dbReference type="FunFam" id="3.50.50.60:FF:000232">
    <property type="entry name" value="Rab GDP dissociation inhibitor"/>
    <property type="match status" value="1"/>
</dbReference>
<dbReference type="CTD" id="20246824"/>
<dbReference type="PRINTS" id="PR00891">
    <property type="entry name" value="RABGDIREP"/>
</dbReference>
<dbReference type="PANTHER" id="PTHR11787">
    <property type="entry name" value="RAB GDP-DISSOCIATION INHIBITOR"/>
    <property type="match status" value="1"/>
</dbReference>
<dbReference type="GO" id="GO:0005737">
    <property type="term" value="C:cytoplasm"/>
    <property type="evidence" value="ECO:0007669"/>
    <property type="project" value="UniProtKB-SubCell"/>
</dbReference>
<comment type="subcellular location">
    <subcellularLocation>
        <location evidence="3">Cytoplasm</location>
    </subcellularLocation>
</comment>
<dbReference type="InterPro" id="IPR036188">
    <property type="entry name" value="FAD/NAD-bd_sf"/>
</dbReference>
<comment type="function">
    <text evidence="3">Regulates the GDP/GTP exchange reaction of most RAB proteins by inhibiting the dissociation of GDP from them, and the subsequent binding of GTP.</text>
</comment>
<dbReference type="PANTHER" id="PTHR11787:SF8">
    <property type="entry name" value="RAB GDP DISSOCIATION INHIBITOR"/>
    <property type="match status" value="1"/>
</dbReference>
<keyword evidence="3" id="KW-0963">Cytoplasm</keyword>
<dbReference type="SUPFAM" id="SSF51905">
    <property type="entry name" value="FAD/NAD(P)-binding domain"/>
    <property type="match status" value="2"/>
</dbReference>
<dbReference type="HOGENOM" id="CLU_021695_0_0_1"/>
<dbReference type="EMBL" id="KB202620">
    <property type="protein sequence ID" value="ESO88782.1"/>
    <property type="molecule type" value="Genomic_DNA"/>
</dbReference>
<dbReference type="RefSeq" id="XP_009060456.1">
    <property type="nucleotide sequence ID" value="XM_009062208.1"/>
</dbReference>
<name>V3ZWK7_LOTGI</name>
<dbReference type="Gene3D" id="1.10.405.10">
    <property type="entry name" value="Guanine Nucleotide Dissociation Inhibitor, domain 1"/>
    <property type="match status" value="1"/>
</dbReference>
<dbReference type="Gene3D" id="3.50.50.60">
    <property type="entry name" value="FAD/NAD(P)-binding domain"/>
    <property type="match status" value="1"/>
</dbReference>
<evidence type="ECO:0000256" key="1">
    <source>
        <dbReference type="ARBA" id="ARBA00005593"/>
    </source>
</evidence>
<comment type="similarity">
    <text evidence="1 3">Belongs to the Rab GDI family.</text>
</comment>
<dbReference type="Gene3D" id="3.30.519.10">
    <property type="entry name" value="Guanine Nucleotide Dissociation Inhibitor, domain 2"/>
    <property type="match status" value="1"/>
</dbReference>
<evidence type="ECO:0000256" key="3">
    <source>
        <dbReference type="RuleBase" id="RU363124"/>
    </source>
</evidence>
<reference evidence="4 5" key="1">
    <citation type="journal article" date="2013" name="Nature">
        <title>Insights into bilaterian evolution from three spiralian genomes.</title>
        <authorList>
            <person name="Simakov O."/>
            <person name="Marletaz F."/>
            <person name="Cho S.J."/>
            <person name="Edsinger-Gonzales E."/>
            <person name="Havlak P."/>
            <person name="Hellsten U."/>
            <person name="Kuo D.H."/>
            <person name="Larsson T."/>
            <person name="Lv J."/>
            <person name="Arendt D."/>
            <person name="Savage R."/>
            <person name="Osoegawa K."/>
            <person name="de Jong P."/>
            <person name="Grimwood J."/>
            <person name="Chapman J.A."/>
            <person name="Shapiro H."/>
            <person name="Aerts A."/>
            <person name="Otillar R.P."/>
            <person name="Terry A.Y."/>
            <person name="Boore J.L."/>
            <person name="Grigoriev I.V."/>
            <person name="Lindberg D.R."/>
            <person name="Seaver E.C."/>
            <person name="Weisblat D.A."/>
            <person name="Putnam N.H."/>
            <person name="Rokhsar D.S."/>
        </authorList>
    </citation>
    <scope>NUCLEOTIDE SEQUENCE [LARGE SCALE GENOMIC DNA]</scope>
</reference>
<gene>
    <name evidence="4" type="ORF">LOTGIDRAFT_218952</name>
</gene>
<dbReference type="FunFam" id="3.30.519.10:FF:000005">
    <property type="entry name" value="Rab GDP dissociation inhibitor"/>
    <property type="match status" value="1"/>
</dbReference>
<dbReference type="Proteomes" id="UP000030746">
    <property type="component" value="Unassembled WGS sequence"/>
</dbReference>
<dbReference type="AlphaFoldDB" id="V3ZWK7"/>
<organism evidence="4 5">
    <name type="scientific">Lottia gigantea</name>
    <name type="common">Giant owl limpet</name>
    <dbReference type="NCBI Taxonomy" id="225164"/>
    <lineage>
        <taxon>Eukaryota</taxon>
        <taxon>Metazoa</taxon>
        <taxon>Spiralia</taxon>
        <taxon>Lophotrochozoa</taxon>
        <taxon>Mollusca</taxon>
        <taxon>Gastropoda</taxon>
        <taxon>Patellogastropoda</taxon>
        <taxon>Lottioidea</taxon>
        <taxon>Lottiidae</taxon>
        <taxon>Lottia</taxon>
    </lineage>
</organism>
<dbReference type="GO" id="GO:0007264">
    <property type="term" value="P:small GTPase-mediated signal transduction"/>
    <property type="evidence" value="ECO:0007669"/>
    <property type="project" value="InterPro"/>
</dbReference>
<dbReference type="OMA" id="FETKAKM"/>
<dbReference type="InterPro" id="IPR000806">
    <property type="entry name" value="RabGDI"/>
</dbReference>
<keyword evidence="5" id="KW-1185">Reference proteome</keyword>
<accession>V3ZWK7</accession>
<sequence>MDETYDCIVLGTGLKECILSGMLSVSGKKILHMDRNNYYGGESASITPLDQFYQKFSREMKGELGRAKDWNVDLIPKFLMANGQLVEMLVSTGVTRYLEFKAVDGSYVYKGGKIFKVPADEKEALGSSLMGLFEKRKFRNFLLYTQEFNEEDPSTFKGINPKVDTAATVYQKFGVDSNTTDFTGHALALFLSDDYMNKPGSALDLVRRCKLYYKSLSRYGKSPYLYPLYGLGELPQGFARLSAIYGGTYMLDRPNTEIVYEDGKVVGVKFEGDVAKCSAVICDPSYCSEKVEKQGQVVRAICILNHPVPNTKDAQSCQIIIPQHQVNRKSDIYICVVSYAHNVCSKGFYLAIVSTTVETANPEAELKVGMDLLGSIIESFVTVSDLYVPTDDGKDSRVFITKSFDATTHFETTCDDVVDTFERLMGQPFDAKQIKHTTCGEDE</sequence>
<dbReference type="GO" id="GO:0016192">
    <property type="term" value="P:vesicle-mediated transport"/>
    <property type="evidence" value="ECO:0007669"/>
    <property type="project" value="TreeGrafter"/>
</dbReference>
<dbReference type="OrthoDB" id="9446342at2759"/>
<dbReference type="FunFam" id="3.50.50.60:FF:000158">
    <property type="entry name" value="Rab GDP dissociation inhibitor"/>
    <property type="match status" value="1"/>
</dbReference>
<evidence type="ECO:0000313" key="5">
    <source>
        <dbReference type="Proteomes" id="UP000030746"/>
    </source>
</evidence>
<dbReference type="GeneID" id="20246824"/>
<dbReference type="GO" id="GO:0015031">
    <property type="term" value="P:protein transport"/>
    <property type="evidence" value="ECO:0007669"/>
    <property type="project" value="InterPro"/>
</dbReference>
<protein>
    <recommendedName>
        <fullName evidence="3">Rab GDP dissociation inhibitor</fullName>
    </recommendedName>
</protein>
<dbReference type="GO" id="GO:0005093">
    <property type="term" value="F:Rab GDP-dissociation inhibitor activity"/>
    <property type="evidence" value="ECO:0007669"/>
    <property type="project" value="InterPro"/>
</dbReference>
<dbReference type="STRING" id="225164.V3ZWK7"/>
<dbReference type="KEGG" id="lgi:LOTGIDRAFT_218952"/>
<proteinExistence type="inferred from homology"/>
<keyword evidence="2 3" id="KW-0343">GTPase activation</keyword>
<dbReference type="FunFam" id="1.10.405.10:FF:000001">
    <property type="entry name" value="Rab GDP dissociation inhibitor"/>
    <property type="match status" value="1"/>
</dbReference>
<evidence type="ECO:0000313" key="4">
    <source>
        <dbReference type="EMBL" id="ESO88782.1"/>
    </source>
</evidence>
<dbReference type="PRINTS" id="PR00892">
    <property type="entry name" value="RABGDI"/>
</dbReference>
<evidence type="ECO:0000256" key="2">
    <source>
        <dbReference type="ARBA" id="ARBA00022468"/>
    </source>
</evidence>
<dbReference type="InterPro" id="IPR018203">
    <property type="entry name" value="GDP_dissociation_inhibitor"/>
</dbReference>
<dbReference type="GO" id="GO:0005096">
    <property type="term" value="F:GTPase activator activity"/>
    <property type="evidence" value="ECO:0007669"/>
    <property type="project" value="UniProtKB-KW"/>
</dbReference>